<feature type="DNA-binding region" description="H-T-H motif" evidence="4">
    <location>
        <begin position="31"/>
        <end position="50"/>
    </location>
</feature>
<evidence type="ECO:0000256" key="4">
    <source>
        <dbReference type="PROSITE-ProRule" id="PRU00335"/>
    </source>
</evidence>
<keyword evidence="1" id="KW-0805">Transcription regulation</keyword>
<dbReference type="SUPFAM" id="SSF46689">
    <property type="entry name" value="Homeodomain-like"/>
    <property type="match status" value="1"/>
</dbReference>
<evidence type="ECO:0000313" key="7">
    <source>
        <dbReference type="Proteomes" id="UP000256304"/>
    </source>
</evidence>
<dbReference type="PROSITE" id="PS50977">
    <property type="entry name" value="HTH_TETR_2"/>
    <property type="match status" value="1"/>
</dbReference>
<reference evidence="6 7" key="1">
    <citation type="submission" date="2018-08" db="EMBL/GenBank/DDBJ databases">
        <title>Genomic Encyclopedia of Type Strains, Phase III (KMG-III): the genomes of soil and plant-associated and newly described type strains.</title>
        <authorList>
            <person name="Whitman W."/>
        </authorList>
    </citation>
    <scope>NUCLEOTIDE SEQUENCE [LARGE SCALE GENOMIC DNA]</scope>
    <source>
        <strain evidence="6 7">CGMCC 1.10966</strain>
    </source>
</reference>
<organism evidence="6 7">
    <name type="scientific">Paenibacillus taihuensis</name>
    <dbReference type="NCBI Taxonomy" id="1156355"/>
    <lineage>
        <taxon>Bacteria</taxon>
        <taxon>Bacillati</taxon>
        <taxon>Bacillota</taxon>
        <taxon>Bacilli</taxon>
        <taxon>Bacillales</taxon>
        <taxon>Paenibacillaceae</taxon>
        <taxon>Paenibacillus</taxon>
    </lineage>
</organism>
<dbReference type="EMBL" id="QTTN01000016">
    <property type="protein sequence ID" value="REE83913.1"/>
    <property type="molecule type" value="Genomic_DNA"/>
</dbReference>
<dbReference type="RefSeq" id="WP_116189830.1">
    <property type="nucleotide sequence ID" value="NZ_QTTN01000016.1"/>
</dbReference>
<dbReference type="Gene3D" id="1.10.357.10">
    <property type="entry name" value="Tetracycline Repressor, domain 2"/>
    <property type="match status" value="1"/>
</dbReference>
<dbReference type="OrthoDB" id="268339at2"/>
<dbReference type="PANTHER" id="PTHR30055:SF234">
    <property type="entry name" value="HTH-TYPE TRANSCRIPTIONAL REGULATOR BETI"/>
    <property type="match status" value="1"/>
</dbReference>
<dbReference type="InterPro" id="IPR036271">
    <property type="entry name" value="Tet_transcr_reg_TetR-rel_C_sf"/>
</dbReference>
<keyword evidence="2 4" id="KW-0238">DNA-binding</keyword>
<dbReference type="InterPro" id="IPR009057">
    <property type="entry name" value="Homeodomain-like_sf"/>
</dbReference>
<dbReference type="Proteomes" id="UP000256304">
    <property type="component" value="Unassembled WGS sequence"/>
</dbReference>
<dbReference type="PRINTS" id="PR00455">
    <property type="entry name" value="HTHTETR"/>
</dbReference>
<proteinExistence type="predicted"/>
<feature type="domain" description="HTH tetR-type" evidence="5">
    <location>
        <begin position="8"/>
        <end position="68"/>
    </location>
</feature>
<dbReference type="AlphaFoldDB" id="A0A3D9RV94"/>
<name>A0A3D9RV94_9BACL</name>
<dbReference type="Pfam" id="PF00440">
    <property type="entry name" value="TetR_N"/>
    <property type="match status" value="1"/>
</dbReference>
<sequence length="195" mass="21864">MNREEKKQATLQRIIEAADRLFCEKGFEETSVAEITQAAGVAKGTFFNYFATKEELLFKFQKNFYLHELFSLRDRPGPYMPLILAYVKEVGDSMSESPALLRSALQRFLASSNADKGTAGHVLKLQSIIELFDKGQRSGEFRRHISADELASTALQLYFGTLVIWSTGMGDTGLGDQLQTAYRVFLNGISTTQDQ</sequence>
<protein>
    <submittedName>
        <fullName evidence="6">TetR family transcriptional regulator</fullName>
    </submittedName>
</protein>
<gene>
    <name evidence="6" type="ORF">A8990_11692</name>
</gene>
<keyword evidence="3" id="KW-0804">Transcription</keyword>
<accession>A0A3D9RV94</accession>
<evidence type="ECO:0000256" key="3">
    <source>
        <dbReference type="ARBA" id="ARBA00023163"/>
    </source>
</evidence>
<dbReference type="PANTHER" id="PTHR30055">
    <property type="entry name" value="HTH-TYPE TRANSCRIPTIONAL REGULATOR RUTR"/>
    <property type="match status" value="1"/>
</dbReference>
<comment type="caution">
    <text evidence="6">The sequence shown here is derived from an EMBL/GenBank/DDBJ whole genome shotgun (WGS) entry which is preliminary data.</text>
</comment>
<keyword evidence="7" id="KW-1185">Reference proteome</keyword>
<dbReference type="InterPro" id="IPR050109">
    <property type="entry name" value="HTH-type_TetR-like_transc_reg"/>
</dbReference>
<dbReference type="InterPro" id="IPR023772">
    <property type="entry name" value="DNA-bd_HTH_TetR-type_CS"/>
</dbReference>
<dbReference type="GO" id="GO:0003700">
    <property type="term" value="F:DNA-binding transcription factor activity"/>
    <property type="evidence" value="ECO:0007669"/>
    <property type="project" value="TreeGrafter"/>
</dbReference>
<dbReference type="GO" id="GO:0045892">
    <property type="term" value="P:negative regulation of DNA-templated transcription"/>
    <property type="evidence" value="ECO:0007669"/>
    <property type="project" value="UniProtKB-ARBA"/>
</dbReference>
<evidence type="ECO:0000256" key="2">
    <source>
        <dbReference type="ARBA" id="ARBA00023125"/>
    </source>
</evidence>
<dbReference type="SUPFAM" id="SSF48498">
    <property type="entry name" value="Tetracyclin repressor-like, C-terminal domain"/>
    <property type="match status" value="1"/>
</dbReference>
<evidence type="ECO:0000256" key="1">
    <source>
        <dbReference type="ARBA" id="ARBA00023015"/>
    </source>
</evidence>
<dbReference type="InterPro" id="IPR001647">
    <property type="entry name" value="HTH_TetR"/>
</dbReference>
<evidence type="ECO:0000313" key="6">
    <source>
        <dbReference type="EMBL" id="REE83913.1"/>
    </source>
</evidence>
<evidence type="ECO:0000259" key="5">
    <source>
        <dbReference type="PROSITE" id="PS50977"/>
    </source>
</evidence>
<dbReference type="FunFam" id="1.10.10.60:FF:000141">
    <property type="entry name" value="TetR family transcriptional regulator"/>
    <property type="match status" value="1"/>
</dbReference>
<dbReference type="PROSITE" id="PS01081">
    <property type="entry name" value="HTH_TETR_1"/>
    <property type="match status" value="1"/>
</dbReference>
<dbReference type="GO" id="GO:0000976">
    <property type="term" value="F:transcription cis-regulatory region binding"/>
    <property type="evidence" value="ECO:0007669"/>
    <property type="project" value="TreeGrafter"/>
</dbReference>